<sequence>MASYTEEEMARLDVLYYGEAEMSTENMRKYSAQVGATGGYDVDVYPGFAIGLIIPVKLVQAEHEDLTPYAEKTIGYFNDQNHTNFKFLELLKANVQVCSGAKFYLTFKAKDVDNGKIETFQGLYVRGIRVHEVLECRIKPVTT</sequence>
<dbReference type="AlphaFoldDB" id="A0A6J1A2H4"/>
<protein>
    <submittedName>
        <fullName evidence="5">Uncharacterized protein LOC110414301</fullName>
    </submittedName>
</protein>
<gene>
    <name evidence="5" type="primary">LOC110414301</name>
</gene>
<proteinExistence type="predicted"/>
<accession>A0A6J1A2H4</accession>
<dbReference type="RefSeq" id="XP_021281085.1">
    <property type="nucleotide sequence ID" value="XM_021425410.1"/>
</dbReference>
<dbReference type="GO" id="GO:0004869">
    <property type="term" value="F:cysteine-type endopeptidase inhibitor activity"/>
    <property type="evidence" value="ECO:0007669"/>
    <property type="project" value="UniProtKB-KW"/>
</dbReference>
<reference evidence="5" key="1">
    <citation type="submission" date="2025-08" db="UniProtKB">
        <authorList>
            <consortium name="RefSeq"/>
        </authorList>
    </citation>
    <scope>IDENTIFICATION</scope>
    <source>
        <tissue evidence="5">Leaf</tissue>
    </source>
</reference>
<evidence type="ECO:0000256" key="1">
    <source>
        <dbReference type="ARBA" id="ARBA00022690"/>
    </source>
</evidence>
<dbReference type="InterPro" id="IPR006525">
    <property type="entry name" value="Cystatin-related_pln"/>
</dbReference>
<evidence type="ECO:0000256" key="2">
    <source>
        <dbReference type="ARBA" id="ARBA00022704"/>
    </source>
</evidence>
<dbReference type="SUPFAM" id="SSF54403">
    <property type="entry name" value="Cystatin/monellin"/>
    <property type="match status" value="1"/>
</dbReference>
<dbReference type="Pfam" id="PF00031">
    <property type="entry name" value="Cystatin"/>
    <property type="match status" value="1"/>
</dbReference>
<dbReference type="InterPro" id="IPR006462">
    <property type="entry name" value="MS5"/>
</dbReference>
<feature type="domain" description="Cystatin" evidence="3">
    <location>
        <begin position="60"/>
        <end position="115"/>
    </location>
</feature>
<dbReference type="GeneID" id="110414301"/>
<dbReference type="CDD" id="cd00042">
    <property type="entry name" value="CY"/>
    <property type="match status" value="1"/>
</dbReference>
<evidence type="ECO:0000313" key="5">
    <source>
        <dbReference type="RefSeq" id="XP_021281085.1"/>
    </source>
</evidence>
<dbReference type="InterPro" id="IPR046350">
    <property type="entry name" value="Cystatin_sf"/>
</dbReference>
<keyword evidence="1" id="KW-0646">Protease inhibitor</keyword>
<keyword evidence="4" id="KW-1185">Reference proteome</keyword>
<evidence type="ECO:0000259" key="3">
    <source>
        <dbReference type="Pfam" id="PF00031"/>
    </source>
</evidence>
<name>A0A6J1A2H4_9ROSI</name>
<evidence type="ECO:0000313" key="4">
    <source>
        <dbReference type="Proteomes" id="UP000504621"/>
    </source>
</evidence>
<dbReference type="InterPro" id="IPR000010">
    <property type="entry name" value="Cystatin_dom"/>
</dbReference>
<organism evidence="4 5">
    <name type="scientific">Herrania umbratica</name>
    <dbReference type="NCBI Taxonomy" id="108875"/>
    <lineage>
        <taxon>Eukaryota</taxon>
        <taxon>Viridiplantae</taxon>
        <taxon>Streptophyta</taxon>
        <taxon>Embryophyta</taxon>
        <taxon>Tracheophyta</taxon>
        <taxon>Spermatophyta</taxon>
        <taxon>Magnoliopsida</taxon>
        <taxon>eudicotyledons</taxon>
        <taxon>Gunneridae</taxon>
        <taxon>Pentapetalae</taxon>
        <taxon>rosids</taxon>
        <taxon>malvids</taxon>
        <taxon>Malvales</taxon>
        <taxon>Malvaceae</taxon>
        <taxon>Byttnerioideae</taxon>
        <taxon>Herrania</taxon>
    </lineage>
</organism>
<dbReference type="PANTHER" id="PTHR31260">
    <property type="entry name" value="CYSTATIN/MONELLIN SUPERFAMILY PROTEIN"/>
    <property type="match status" value="1"/>
</dbReference>
<keyword evidence="2" id="KW-0789">Thiol protease inhibitor</keyword>
<dbReference type="PANTHER" id="PTHR31260:SF69">
    <property type="entry name" value="CYSTATIN_MONELLIN SUPERFAMILY PROTEIN"/>
    <property type="match status" value="1"/>
</dbReference>
<dbReference type="Gene3D" id="3.10.450.10">
    <property type="match status" value="1"/>
</dbReference>
<dbReference type="OrthoDB" id="1625419at2759"/>
<dbReference type="NCBIfam" id="TIGR01638">
    <property type="entry name" value="Atha_cystat_rel"/>
    <property type="match status" value="1"/>
</dbReference>
<dbReference type="Proteomes" id="UP000504621">
    <property type="component" value="Unplaced"/>
</dbReference>